<accession>A0A250FNC4</accession>
<reference evidence="2" key="1">
    <citation type="submission" date="2017-06" db="EMBL/GenBank/DDBJ databases">
        <title>Capnocytophaga spp. assemblies.</title>
        <authorList>
            <person name="Gulvik C.A."/>
        </authorList>
    </citation>
    <scope>NUCLEOTIDE SEQUENCE [LARGE SCALE GENOMIC DNA]</scope>
    <source>
        <strain evidence="2">H1496</strain>
    </source>
</reference>
<organism evidence="1 2">
    <name type="scientific">Capnocytophaga gingivalis</name>
    <dbReference type="NCBI Taxonomy" id="1017"/>
    <lineage>
        <taxon>Bacteria</taxon>
        <taxon>Pseudomonadati</taxon>
        <taxon>Bacteroidota</taxon>
        <taxon>Flavobacteriia</taxon>
        <taxon>Flavobacteriales</taxon>
        <taxon>Flavobacteriaceae</taxon>
        <taxon>Capnocytophaga</taxon>
    </lineage>
</organism>
<name>A0A250FNC4_9FLAO</name>
<dbReference type="RefSeq" id="WP_095910020.1">
    <property type="nucleotide sequence ID" value="NZ_CAUQOG010000088.1"/>
</dbReference>
<dbReference type="Proteomes" id="UP000217250">
    <property type="component" value="Chromosome"/>
</dbReference>
<sequence>MKLHITESYPSPGLFMHTLADLSGGVTITTEVLGGAKLIAGTPIGKDSLGRYAVVKTARTSTTLTSASATEIKIAKGHHFLPGDYIAADTAKGQKIKTVNKQNPEYDLLTLETALAVELPKETPLFQSKGNDLLPKVTPVALASYTCLVPMRDDLFCAAWVSCVVSEALMPPMPKTIKDALKGVIFL</sequence>
<dbReference type="OrthoDB" id="1257496at2"/>
<dbReference type="KEGG" id="cgh:CGC50_05515"/>
<gene>
    <name evidence="1" type="ORF">CGC50_05515</name>
</gene>
<evidence type="ECO:0000313" key="2">
    <source>
        <dbReference type="Proteomes" id="UP000217250"/>
    </source>
</evidence>
<dbReference type="GeneID" id="84808020"/>
<proteinExistence type="predicted"/>
<protein>
    <submittedName>
        <fullName evidence="1">Uncharacterized protein</fullName>
    </submittedName>
</protein>
<evidence type="ECO:0000313" key="1">
    <source>
        <dbReference type="EMBL" id="ATA86672.1"/>
    </source>
</evidence>
<dbReference type="AlphaFoldDB" id="A0A250FNC4"/>
<dbReference type="EMBL" id="CP022386">
    <property type="protein sequence ID" value="ATA86672.1"/>
    <property type="molecule type" value="Genomic_DNA"/>
</dbReference>